<protein>
    <submittedName>
        <fullName evidence="1">Uncharacterized protein</fullName>
    </submittedName>
</protein>
<evidence type="ECO:0000313" key="1">
    <source>
        <dbReference type="EMBL" id="KAJ0173207.1"/>
    </source>
</evidence>
<sequence length="959" mass="106907">MDSSFCVILIIVGVLISVNGQIPRSPCPDTFDYGYDGQNMYGIIQLVLKNKLSSVEVKVNFTIAAALNQKYLGQLRPEGRTDQLNPGQTLKYRVDFPVQRPLPKLTDLTVNGETLCSAPADYPQPGQFLTKITLLHSLSTVSYNVPYKTNDILPTWAIPVNTFNNYGPVIESDGDFIAYTPPTSTSIRPQNILTNTPATWIYPPRPVTNRVPQTPPSPQPNIESTELSVVAPITAPAGQVPTQYECGRPTVTIPPLIIGGEHFQRGTYPWLVALSKQKKQERQFICGASLVSDQHVVTAAHCQQIRDQKTEVEEFLVTVGAFDLDDLADNEAQSYYVKHATPHNDYDPFTYKNDIMVMTLKRKVVYTDYIIPICLWSEEYADLSKIVGRNGVIAGWGRNEDGTSGSGKPRKAKIPIVSTEECRRSHKDFIKLTSDRTICAGDRNRISPCDGDSGGGLYLRYKGIKGENDNDQPMRLRGVVSVSLENKDEDSLYDCNIQDSVEVKVNFTIAAALNQKYLGKLRPEGRIEQLNPGQTLKYRVHFPVQIPLPKLSNLTVNGESLCNAPDDYPQPDQTLTKITLLHSLRIVSYNKPAWTIPVDTINNYPGVIESDAAFVAYTPPTSTSIRPQNILTNTPATWKYPPRPVTNRVPQTPPSPQPNIENTELSVVAPITEPAGQVPTQYECGRTKVTIIPNVIGGEHFQRGTYPWLVALSKLKKLERKFICGASLVSDQHVVTAAHCQQIRDQKIEVKEFLVTAGAFDLDNLADNEAQSYYVKHAIPHDDYDPFTYKNDIMVMTLKRKVVYTDYIIPICLWSEEYADLSNIVGRNGVIAGWGRNEDGSAGSGKPRRAKIPIVSTEECRSSHIDFVKLTSDRTICAGDRNKTIPCDGDSGGGLYLRYKGIKGENDKDQPMRLRGVFSVSLENKDDDSLYDCNIQEYVVFTDVAKFTPWIRNIMETSR</sequence>
<proteinExistence type="predicted"/>
<name>A0ACC1CNT0_9NEOP</name>
<keyword evidence="2" id="KW-1185">Reference proteome</keyword>
<evidence type="ECO:0000313" key="2">
    <source>
        <dbReference type="Proteomes" id="UP000824533"/>
    </source>
</evidence>
<reference evidence="1 2" key="1">
    <citation type="journal article" date="2021" name="Front. Genet.">
        <title>Chromosome-Level Genome Assembly Reveals Significant Gene Expansion in the Toll and IMD Signaling Pathways of Dendrolimus kikuchii.</title>
        <authorList>
            <person name="Zhou J."/>
            <person name="Wu P."/>
            <person name="Xiong Z."/>
            <person name="Liu N."/>
            <person name="Zhao N."/>
            <person name="Ji M."/>
            <person name="Qiu Y."/>
            <person name="Yang B."/>
        </authorList>
    </citation>
    <scope>NUCLEOTIDE SEQUENCE [LARGE SCALE GENOMIC DNA]</scope>
    <source>
        <strain evidence="1">Ann1</strain>
    </source>
</reference>
<dbReference type="EMBL" id="CM034406">
    <property type="protein sequence ID" value="KAJ0173207.1"/>
    <property type="molecule type" value="Genomic_DNA"/>
</dbReference>
<gene>
    <name evidence="1" type="ORF">K1T71_011383</name>
</gene>
<comment type="caution">
    <text evidence="1">The sequence shown here is derived from an EMBL/GenBank/DDBJ whole genome shotgun (WGS) entry which is preliminary data.</text>
</comment>
<accession>A0ACC1CNT0</accession>
<dbReference type="Proteomes" id="UP000824533">
    <property type="component" value="Linkage Group LG20"/>
</dbReference>
<organism evidence="1 2">
    <name type="scientific">Dendrolimus kikuchii</name>
    <dbReference type="NCBI Taxonomy" id="765133"/>
    <lineage>
        <taxon>Eukaryota</taxon>
        <taxon>Metazoa</taxon>
        <taxon>Ecdysozoa</taxon>
        <taxon>Arthropoda</taxon>
        <taxon>Hexapoda</taxon>
        <taxon>Insecta</taxon>
        <taxon>Pterygota</taxon>
        <taxon>Neoptera</taxon>
        <taxon>Endopterygota</taxon>
        <taxon>Lepidoptera</taxon>
        <taxon>Glossata</taxon>
        <taxon>Ditrysia</taxon>
        <taxon>Bombycoidea</taxon>
        <taxon>Lasiocampidae</taxon>
        <taxon>Dendrolimus</taxon>
    </lineage>
</organism>